<name>A0A4P7UKH4_DESDE</name>
<feature type="domain" description="Peptidase M24" evidence="8">
    <location>
        <begin position="17"/>
        <end position="243"/>
    </location>
</feature>
<organism evidence="9 10">
    <name type="scientific">Desulfovibrio desulfuricans</name>
    <dbReference type="NCBI Taxonomy" id="876"/>
    <lineage>
        <taxon>Bacteria</taxon>
        <taxon>Pseudomonadati</taxon>
        <taxon>Thermodesulfobacteriota</taxon>
        <taxon>Desulfovibrionia</taxon>
        <taxon>Desulfovibrionales</taxon>
        <taxon>Desulfovibrionaceae</taxon>
        <taxon>Desulfovibrio</taxon>
    </lineage>
</organism>
<reference evidence="9 10" key="1">
    <citation type="submission" date="2019-02" db="EMBL/GenBank/DDBJ databases">
        <title>Complete Genome Sequence of Desulfovibrio desulfuricans IC1, a Sulfonate Utilizing Anaerobe.</title>
        <authorList>
            <person name="Day L.A."/>
            <person name="De Leon K.B."/>
            <person name="Wall J.D."/>
        </authorList>
    </citation>
    <scope>NUCLEOTIDE SEQUENCE [LARGE SCALE GENOMIC DNA]</scope>
    <source>
        <strain evidence="9 10">IC1</strain>
    </source>
</reference>
<dbReference type="InterPro" id="IPR036005">
    <property type="entry name" value="Creatinase/aminopeptidase-like"/>
</dbReference>
<comment type="function">
    <text evidence="1 6">Removes the N-terminal methionine from nascent proteins. The N-terminal methionine is often cleaved when the second residue in the primary sequence is small and uncharged (Met-Ala-, Cys, Gly, Pro, Ser, Thr, or Val). Requires deformylation of the N(alpha)-formylated initiator methionine before it can be hydrolyzed.</text>
</comment>
<dbReference type="InterPro" id="IPR002467">
    <property type="entry name" value="Pept_M24A_MAP1"/>
</dbReference>
<gene>
    <name evidence="6 9" type="primary">map</name>
    <name evidence="9" type="ORF">DDIC_04185</name>
</gene>
<feature type="binding site" evidence="6">
    <location>
        <position position="237"/>
    </location>
    <ligand>
        <name>a divalent metal cation</name>
        <dbReference type="ChEBI" id="CHEBI:60240"/>
        <label>1</label>
    </ligand>
</feature>
<dbReference type="GO" id="GO:0046872">
    <property type="term" value="F:metal ion binding"/>
    <property type="evidence" value="ECO:0007669"/>
    <property type="project" value="UniProtKB-UniRule"/>
</dbReference>
<evidence type="ECO:0000259" key="8">
    <source>
        <dbReference type="Pfam" id="PF00557"/>
    </source>
</evidence>
<evidence type="ECO:0000256" key="4">
    <source>
        <dbReference type="ARBA" id="ARBA00022723"/>
    </source>
</evidence>
<dbReference type="AlphaFoldDB" id="A0A4P7UKH4"/>
<evidence type="ECO:0000256" key="3">
    <source>
        <dbReference type="ARBA" id="ARBA00022670"/>
    </source>
</evidence>
<feature type="binding site" evidence="6">
    <location>
        <position position="82"/>
    </location>
    <ligand>
        <name>substrate</name>
    </ligand>
</feature>
<dbReference type="Gene3D" id="3.90.230.10">
    <property type="entry name" value="Creatinase/methionine aminopeptidase superfamily"/>
    <property type="match status" value="1"/>
</dbReference>
<proteinExistence type="inferred from homology"/>
<feature type="binding site" evidence="6">
    <location>
        <position position="180"/>
    </location>
    <ligand>
        <name>substrate</name>
    </ligand>
</feature>
<dbReference type="InterPro" id="IPR001714">
    <property type="entry name" value="Pept_M24_MAP"/>
</dbReference>
<dbReference type="EMBL" id="CP036295">
    <property type="protein sequence ID" value="QCC85091.1"/>
    <property type="molecule type" value="Genomic_DNA"/>
</dbReference>
<keyword evidence="3 6" id="KW-0645">Protease</keyword>
<feature type="binding site" evidence="6">
    <location>
        <position position="110"/>
    </location>
    <ligand>
        <name>a divalent metal cation</name>
        <dbReference type="ChEBI" id="CHEBI:60240"/>
        <label>2</label>
        <note>catalytic</note>
    </ligand>
</feature>
<dbReference type="PROSITE" id="PS00680">
    <property type="entry name" value="MAP_1"/>
    <property type="match status" value="1"/>
</dbReference>
<feature type="binding site" evidence="6">
    <location>
        <position position="173"/>
    </location>
    <ligand>
        <name>a divalent metal cation</name>
        <dbReference type="ChEBI" id="CHEBI:60240"/>
        <label>2</label>
        <note>catalytic</note>
    </ligand>
</feature>
<dbReference type="CDD" id="cd01086">
    <property type="entry name" value="MetAP1"/>
    <property type="match status" value="1"/>
</dbReference>
<dbReference type="OrthoDB" id="9802055at2"/>
<dbReference type="GO" id="GO:0005829">
    <property type="term" value="C:cytosol"/>
    <property type="evidence" value="ECO:0007669"/>
    <property type="project" value="TreeGrafter"/>
</dbReference>
<dbReference type="PANTHER" id="PTHR43330:SF27">
    <property type="entry name" value="METHIONINE AMINOPEPTIDASE"/>
    <property type="match status" value="1"/>
</dbReference>
<comment type="similarity">
    <text evidence="6">Belongs to the peptidase M24A family. Methionine aminopeptidase type 1 subfamily.</text>
</comment>
<dbReference type="EC" id="3.4.11.18" evidence="6 7"/>
<evidence type="ECO:0000256" key="2">
    <source>
        <dbReference type="ARBA" id="ARBA00022438"/>
    </source>
</evidence>
<dbReference type="GO" id="GO:0006508">
    <property type="term" value="P:proteolysis"/>
    <property type="evidence" value="ECO:0007669"/>
    <property type="project" value="UniProtKB-KW"/>
</dbReference>
<dbReference type="Proteomes" id="UP000297065">
    <property type="component" value="Chromosome"/>
</dbReference>
<keyword evidence="4 6" id="KW-0479">Metal-binding</keyword>
<comment type="catalytic activity">
    <reaction evidence="6 7">
        <text>Release of N-terminal amino acids, preferentially methionine, from peptides and arylamides.</text>
        <dbReference type="EC" id="3.4.11.18"/>
    </reaction>
</comment>
<dbReference type="SUPFAM" id="SSF55920">
    <property type="entry name" value="Creatinase/aminopeptidase"/>
    <property type="match status" value="1"/>
</dbReference>
<evidence type="ECO:0000256" key="5">
    <source>
        <dbReference type="ARBA" id="ARBA00022801"/>
    </source>
</evidence>
<feature type="binding site" evidence="6">
    <location>
        <position position="99"/>
    </location>
    <ligand>
        <name>a divalent metal cation</name>
        <dbReference type="ChEBI" id="CHEBI:60240"/>
        <label>1</label>
    </ligand>
</feature>
<keyword evidence="5 6" id="KW-0378">Hydrolase</keyword>
<comment type="subunit">
    <text evidence="6">Monomer.</text>
</comment>
<dbReference type="RefSeq" id="WP_136399283.1">
    <property type="nucleotide sequence ID" value="NZ_CP036295.1"/>
</dbReference>
<evidence type="ECO:0000256" key="1">
    <source>
        <dbReference type="ARBA" id="ARBA00002521"/>
    </source>
</evidence>
<comment type="cofactor">
    <cofactor evidence="6">
        <name>Co(2+)</name>
        <dbReference type="ChEBI" id="CHEBI:48828"/>
    </cofactor>
    <cofactor evidence="6">
        <name>Zn(2+)</name>
        <dbReference type="ChEBI" id="CHEBI:29105"/>
    </cofactor>
    <cofactor evidence="6">
        <name>Mn(2+)</name>
        <dbReference type="ChEBI" id="CHEBI:29035"/>
    </cofactor>
    <cofactor evidence="6">
        <name>Fe(2+)</name>
        <dbReference type="ChEBI" id="CHEBI:29033"/>
    </cofactor>
    <text evidence="6">Binds 2 divalent metal cations per subunit. Has a high-affinity and a low affinity metal-binding site. The true nature of the physiological cofactor is under debate. The enzyme is active with cobalt, zinc, manganese or divalent iron ions. Most likely, methionine aminopeptidases function as mononuclear Fe(2+)-metalloproteases under physiological conditions, and the catalytically relevant metal-binding site has been assigned to the histidine-containing high-affinity site.</text>
</comment>
<feature type="binding site" evidence="6">
    <location>
        <position position="206"/>
    </location>
    <ligand>
        <name>a divalent metal cation</name>
        <dbReference type="ChEBI" id="CHEBI:60240"/>
        <label>2</label>
        <note>catalytic</note>
    </ligand>
</feature>
<feature type="binding site" evidence="6">
    <location>
        <position position="110"/>
    </location>
    <ligand>
        <name>a divalent metal cation</name>
        <dbReference type="ChEBI" id="CHEBI:60240"/>
        <label>1</label>
    </ligand>
</feature>
<keyword evidence="2 6" id="KW-0031">Aminopeptidase</keyword>
<dbReference type="PRINTS" id="PR00599">
    <property type="entry name" value="MAPEPTIDASE"/>
</dbReference>
<evidence type="ECO:0000256" key="6">
    <source>
        <dbReference type="HAMAP-Rule" id="MF_01974"/>
    </source>
</evidence>
<dbReference type="InterPro" id="IPR000994">
    <property type="entry name" value="Pept_M24"/>
</dbReference>
<dbReference type="NCBIfam" id="TIGR00500">
    <property type="entry name" value="met_pdase_I"/>
    <property type="match status" value="1"/>
</dbReference>
<dbReference type="GO" id="GO:0070006">
    <property type="term" value="F:metalloaminopeptidase activity"/>
    <property type="evidence" value="ECO:0007669"/>
    <property type="project" value="UniProtKB-UniRule"/>
</dbReference>
<evidence type="ECO:0000313" key="10">
    <source>
        <dbReference type="Proteomes" id="UP000297065"/>
    </source>
</evidence>
<dbReference type="HAMAP" id="MF_01974">
    <property type="entry name" value="MetAP_1"/>
    <property type="match status" value="1"/>
</dbReference>
<evidence type="ECO:0000313" key="9">
    <source>
        <dbReference type="EMBL" id="QCC85091.1"/>
    </source>
</evidence>
<feature type="binding site" evidence="6">
    <location>
        <position position="237"/>
    </location>
    <ligand>
        <name>a divalent metal cation</name>
        <dbReference type="ChEBI" id="CHEBI:60240"/>
        <label>2</label>
        <note>catalytic</note>
    </ligand>
</feature>
<sequence length="264" mass="28897">MKKYHGAFIKNEREVACLREANRMVANILDAVGDMVAPGLPTMRLEELARDMCADYKVTPAFLGYCGYPFALCCSVNEQVVHGFPSARLLKEGDIVSADMGVVFEGFVGDAARTFPVGKVSDEIHKLMQVTEESLYVGIEQARAGNDVYDIGAAVQDYVEAAGFNVVRRFVGHGVGAKMHEKPEVPNFRPGMRGLTLQNGMVIAIEPMVTVGTYEVDILDDQWTAVTRDGLWAAHFEHSVAITPHGPQILSISDRGLNRHTIEG</sequence>
<dbReference type="GO" id="GO:0004239">
    <property type="term" value="F:initiator methionyl aminopeptidase activity"/>
    <property type="evidence" value="ECO:0007669"/>
    <property type="project" value="UniProtKB-UniRule"/>
</dbReference>
<dbReference type="Pfam" id="PF00557">
    <property type="entry name" value="Peptidase_M24"/>
    <property type="match status" value="1"/>
</dbReference>
<protein>
    <recommendedName>
        <fullName evidence="6 7">Methionine aminopeptidase</fullName>
        <shortName evidence="6">MAP</shortName>
        <shortName evidence="6">MetAP</shortName>
        <ecNumber evidence="6 7">3.4.11.18</ecNumber>
    </recommendedName>
    <alternativeName>
        <fullName evidence="6">Peptidase M</fullName>
    </alternativeName>
</protein>
<dbReference type="PANTHER" id="PTHR43330">
    <property type="entry name" value="METHIONINE AMINOPEPTIDASE"/>
    <property type="match status" value="1"/>
</dbReference>
<evidence type="ECO:0000256" key="7">
    <source>
        <dbReference type="RuleBase" id="RU003653"/>
    </source>
</evidence>
<accession>A0A4P7UKH4</accession>